<dbReference type="PANTHER" id="PTHR30383">
    <property type="entry name" value="THIOESTERASE 1/PROTEASE 1/LYSOPHOSPHOLIPASE L1"/>
    <property type="match status" value="1"/>
</dbReference>
<dbReference type="Pfam" id="PF13472">
    <property type="entry name" value="Lipase_GDSL_2"/>
    <property type="match status" value="1"/>
</dbReference>
<dbReference type="InterPro" id="IPR013830">
    <property type="entry name" value="SGNH_hydro"/>
</dbReference>
<protein>
    <submittedName>
        <fullName evidence="3">Acyl-CoA thioesterase-1</fullName>
    </submittedName>
</protein>
<sequence>MKHRKTYGALRRGSKIALLTLGLWAAPALAEQVDILALGDSLTQGYGLPEQDGFVRRLETWLRERNHDVAIVNAGVSGDTTAGGLSRVEWSLTPEIDAMILALGANDMLRGLDPEVARGNLEGILEVAQLQNTPVLLIGIEAPGNYGADYKQAFDAIYPDLAEEYETLYLDSFFAGLRENGALPDDLSQFVQADGLHPNPTGVERIVEGVGPKVEELIDKLDH</sequence>
<evidence type="ECO:0000256" key="1">
    <source>
        <dbReference type="SAM" id="SignalP"/>
    </source>
</evidence>
<keyword evidence="1" id="KW-0732">Signal</keyword>
<keyword evidence="4" id="KW-1185">Reference proteome</keyword>
<evidence type="ECO:0000259" key="2">
    <source>
        <dbReference type="Pfam" id="PF13472"/>
    </source>
</evidence>
<comment type="caution">
    <text evidence="3">The sequence shown here is derived from an EMBL/GenBank/DDBJ whole genome shotgun (WGS) entry which is preliminary data.</text>
</comment>
<dbReference type="OrthoDB" id="9786188at2"/>
<feature type="signal peptide" evidence="1">
    <location>
        <begin position="1"/>
        <end position="30"/>
    </location>
</feature>
<dbReference type="AlphaFoldDB" id="A0A2T6B3X4"/>
<dbReference type="Gene3D" id="3.40.50.1110">
    <property type="entry name" value="SGNH hydrolase"/>
    <property type="match status" value="1"/>
</dbReference>
<organism evidence="3 4">
    <name type="scientific">Allosediminivita pacifica</name>
    <dbReference type="NCBI Taxonomy" id="1267769"/>
    <lineage>
        <taxon>Bacteria</taxon>
        <taxon>Pseudomonadati</taxon>
        <taxon>Pseudomonadota</taxon>
        <taxon>Alphaproteobacteria</taxon>
        <taxon>Rhodobacterales</taxon>
        <taxon>Paracoccaceae</taxon>
        <taxon>Allosediminivita</taxon>
    </lineage>
</organism>
<dbReference type="CDD" id="cd01822">
    <property type="entry name" value="Lysophospholipase_L1_like"/>
    <property type="match status" value="1"/>
</dbReference>
<gene>
    <name evidence="3" type="ORF">C8N44_104137</name>
</gene>
<dbReference type="InterPro" id="IPR036514">
    <property type="entry name" value="SGNH_hydro_sf"/>
</dbReference>
<evidence type="ECO:0000313" key="3">
    <source>
        <dbReference type="EMBL" id="PTX50779.1"/>
    </source>
</evidence>
<reference evidence="3 4" key="1">
    <citation type="submission" date="2018-04" db="EMBL/GenBank/DDBJ databases">
        <title>Genomic Encyclopedia of Archaeal and Bacterial Type Strains, Phase II (KMG-II): from individual species to whole genera.</title>
        <authorList>
            <person name="Goeker M."/>
        </authorList>
    </citation>
    <scope>NUCLEOTIDE SEQUENCE [LARGE SCALE GENOMIC DNA]</scope>
    <source>
        <strain evidence="3 4">DSM 29329</strain>
    </source>
</reference>
<dbReference type="SUPFAM" id="SSF52266">
    <property type="entry name" value="SGNH hydrolase"/>
    <property type="match status" value="1"/>
</dbReference>
<accession>A0A2T6B3X4</accession>
<dbReference type="InterPro" id="IPR051532">
    <property type="entry name" value="Ester_Hydrolysis_Enzymes"/>
</dbReference>
<dbReference type="GO" id="GO:0004622">
    <property type="term" value="F:phosphatidylcholine lysophospholipase activity"/>
    <property type="evidence" value="ECO:0007669"/>
    <property type="project" value="TreeGrafter"/>
</dbReference>
<name>A0A2T6B3X4_9RHOB</name>
<evidence type="ECO:0000313" key="4">
    <source>
        <dbReference type="Proteomes" id="UP000244069"/>
    </source>
</evidence>
<feature type="chain" id="PRO_5015481839" evidence="1">
    <location>
        <begin position="31"/>
        <end position="223"/>
    </location>
</feature>
<dbReference type="RefSeq" id="WP_107974985.1">
    <property type="nucleotide sequence ID" value="NZ_BMEZ01000004.1"/>
</dbReference>
<proteinExistence type="predicted"/>
<feature type="domain" description="SGNH hydrolase-type esterase" evidence="2">
    <location>
        <begin position="37"/>
        <end position="204"/>
    </location>
</feature>
<dbReference type="PANTHER" id="PTHR30383:SF24">
    <property type="entry name" value="THIOESTERASE 1_PROTEASE 1_LYSOPHOSPHOLIPASE L1"/>
    <property type="match status" value="1"/>
</dbReference>
<dbReference type="EMBL" id="QBKN01000004">
    <property type="protein sequence ID" value="PTX50779.1"/>
    <property type="molecule type" value="Genomic_DNA"/>
</dbReference>
<dbReference type="Proteomes" id="UP000244069">
    <property type="component" value="Unassembled WGS sequence"/>
</dbReference>